<keyword evidence="2" id="KW-1133">Transmembrane helix</keyword>
<organism evidence="3 4">
    <name type="scientific">Bionectria ochroleuca</name>
    <name type="common">Gliocladium roseum</name>
    <dbReference type="NCBI Taxonomy" id="29856"/>
    <lineage>
        <taxon>Eukaryota</taxon>
        <taxon>Fungi</taxon>
        <taxon>Dikarya</taxon>
        <taxon>Ascomycota</taxon>
        <taxon>Pezizomycotina</taxon>
        <taxon>Sordariomycetes</taxon>
        <taxon>Hypocreomycetidae</taxon>
        <taxon>Hypocreales</taxon>
        <taxon>Bionectriaceae</taxon>
        <taxon>Clonostachys</taxon>
    </lineage>
</organism>
<evidence type="ECO:0000313" key="3">
    <source>
        <dbReference type="EMBL" id="KAF9748319.1"/>
    </source>
</evidence>
<dbReference type="Proteomes" id="UP000616885">
    <property type="component" value="Unassembled WGS sequence"/>
</dbReference>
<proteinExistence type="predicted"/>
<name>A0A8H7N5L6_BIOOC</name>
<accession>A0A8H7N5L6</accession>
<comment type="caution">
    <text evidence="3">The sequence shown here is derived from an EMBL/GenBank/DDBJ whole genome shotgun (WGS) entry which is preliminary data.</text>
</comment>
<keyword evidence="2" id="KW-0812">Transmembrane</keyword>
<gene>
    <name evidence="3" type="ORF">IM811_017824</name>
</gene>
<evidence type="ECO:0000256" key="2">
    <source>
        <dbReference type="SAM" id="Phobius"/>
    </source>
</evidence>
<keyword evidence="2" id="KW-0472">Membrane</keyword>
<feature type="transmembrane region" description="Helical" evidence="2">
    <location>
        <begin position="81"/>
        <end position="97"/>
    </location>
</feature>
<dbReference type="EMBL" id="JADCTT010000009">
    <property type="protein sequence ID" value="KAF9748319.1"/>
    <property type="molecule type" value="Genomic_DNA"/>
</dbReference>
<feature type="region of interest" description="Disordered" evidence="1">
    <location>
        <begin position="16"/>
        <end position="53"/>
    </location>
</feature>
<dbReference type="AlphaFoldDB" id="A0A8H7N5L6"/>
<sequence>MALGNRPMRHFELKAKKKPLSLADLNPERRARPQNNDNEPGETAEAGNDSDDSRLYSEWPRAYENQQTKYIDVAIKLLRDRWLLVVVVVLILGWPFFKTKESILRFSER</sequence>
<protein>
    <submittedName>
        <fullName evidence="3">Uncharacterized protein</fullName>
    </submittedName>
</protein>
<reference evidence="3" key="1">
    <citation type="submission" date="2020-10" db="EMBL/GenBank/DDBJ databases">
        <title>High-Quality Genome Resource of Clonostachys rosea strain S41 by Oxford Nanopore Long-Read Sequencing.</title>
        <authorList>
            <person name="Wang H."/>
        </authorList>
    </citation>
    <scope>NUCLEOTIDE SEQUENCE</scope>
    <source>
        <strain evidence="3">S41</strain>
    </source>
</reference>
<evidence type="ECO:0000256" key="1">
    <source>
        <dbReference type="SAM" id="MobiDB-lite"/>
    </source>
</evidence>
<evidence type="ECO:0000313" key="4">
    <source>
        <dbReference type="Proteomes" id="UP000616885"/>
    </source>
</evidence>